<feature type="chain" id="PRO_5036788572" evidence="2">
    <location>
        <begin position="24"/>
        <end position="622"/>
    </location>
</feature>
<dbReference type="Gene3D" id="3.40.50.1460">
    <property type="match status" value="1"/>
</dbReference>
<feature type="domain" description="Caspase family p20" evidence="3">
    <location>
        <begin position="28"/>
        <end position="159"/>
    </location>
</feature>
<dbReference type="PROSITE" id="PS50208">
    <property type="entry name" value="CASPASE_P20"/>
    <property type="match status" value="1"/>
</dbReference>
<accession>A0A923M752</accession>
<comment type="caution">
    <text evidence="4">The sequence shown here is derived from an EMBL/GenBank/DDBJ whole genome shotgun (WGS) entry which is preliminary data.</text>
</comment>
<gene>
    <name evidence="4" type="ORF">H8R02_09030</name>
</gene>
<dbReference type="Pfam" id="PF00656">
    <property type="entry name" value="Peptidase_C14"/>
    <property type="match status" value="1"/>
</dbReference>
<feature type="region of interest" description="Disordered" evidence="1">
    <location>
        <begin position="275"/>
        <end position="340"/>
    </location>
</feature>
<dbReference type="InterPro" id="IPR029030">
    <property type="entry name" value="Caspase-like_dom_sf"/>
</dbReference>
<evidence type="ECO:0000256" key="1">
    <source>
        <dbReference type="SAM" id="MobiDB-lite"/>
    </source>
</evidence>
<evidence type="ECO:0000313" key="4">
    <source>
        <dbReference type="EMBL" id="MBC5764590.1"/>
    </source>
</evidence>
<keyword evidence="2" id="KW-0732">Signal</keyword>
<evidence type="ECO:0000256" key="2">
    <source>
        <dbReference type="SAM" id="SignalP"/>
    </source>
</evidence>
<sequence length="622" mass="69887">MKSYAVARALLAFTGLAFTSSEAQSPLDVRVALVIGNTAYQHANPLPNAGKDAEGVATALRTLGFKVEHVRDATREDMDAALARTRQALDKRNGLAMLYYAGHGLQVSWRNYMVPVDARVTNAADLPKTTFDVAGVLDTFARTGSRMNIIVLDACRENPFPAAGGSRGLAQMGAPIGTFLAYATQPGALAEDGDDKMPFGPYADSLILELGRPGSRVEDVFKRVRFHVRRKTEGRQVPWDATTLEEDFVFNDGKNTVKLDPTLVARMITDARQREQQLREEAERARQRERELAEAAERAKREAEIAAERARRESEVAAQRKREEEAAQAREREAQLARARADEEARKKRLEMEAAMAIAAARQQQQVQEEQVALAALQNANAQRRREEFFRIEKAKWDQLKDSRDPALLYDYLLAHPSGAISELAQARLEVIQPAKVTPQADQTGLVQPLAAKRFRMGDRYEFVVRDLFTRLQVERPVFTVVRATDEEAEFDQGYRVTQAGAIIRTIGGATLDPYQQWIPAGEYSVGRKWYTRSIMRMPDGTTQWVELNGKVVARETIEVPAGRFDTFKMEMEQLAQDGTRLKITYWGQPDWGVAIRQIREVRDTRGALSGQIYEMAARSRR</sequence>
<dbReference type="EMBL" id="JACORU010000002">
    <property type="protein sequence ID" value="MBC5764590.1"/>
    <property type="molecule type" value="Genomic_DNA"/>
</dbReference>
<dbReference type="AlphaFoldDB" id="A0A923M752"/>
<protein>
    <submittedName>
        <fullName evidence="4">Caspase family protein</fullName>
    </submittedName>
</protein>
<name>A0A923M752_9BURK</name>
<evidence type="ECO:0000313" key="5">
    <source>
        <dbReference type="Proteomes" id="UP000596827"/>
    </source>
</evidence>
<feature type="signal peptide" evidence="2">
    <location>
        <begin position="1"/>
        <end position="23"/>
    </location>
</feature>
<dbReference type="GO" id="GO:0006508">
    <property type="term" value="P:proteolysis"/>
    <property type="evidence" value="ECO:0007669"/>
    <property type="project" value="InterPro"/>
</dbReference>
<dbReference type="Proteomes" id="UP000596827">
    <property type="component" value="Unassembled WGS sequence"/>
</dbReference>
<organism evidence="4 5">
    <name type="scientific">Ramlibacter albus</name>
    <dbReference type="NCBI Taxonomy" id="2079448"/>
    <lineage>
        <taxon>Bacteria</taxon>
        <taxon>Pseudomonadati</taxon>
        <taxon>Pseudomonadota</taxon>
        <taxon>Betaproteobacteria</taxon>
        <taxon>Burkholderiales</taxon>
        <taxon>Comamonadaceae</taxon>
        <taxon>Ramlibacter</taxon>
    </lineage>
</organism>
<dbReference type="RefSeq" id="WP_187081049.1">
    <property type="nucleotide sequence ID" value="NZ_JACORU010000002.1"/>
</dbReference>
<keyword evidence="5" id="KW-1185">Reference proteome</keyword>
<dbReference type="InterPro" id="IPR052039">
    <property type="entry name" value="Caspase-related_regulators"/>
</dbReference>
<dbReference type="GO" id="GO:0004197">
    <property type="term" value="F:cysteine-type endopeptidase activity"/>
    <property type="evidence" value="ECO:0007669"/>
    <property type="project" value="InterPro"/>
</dbReference>
<dbReference type="Gene3D" id="2.40.360.20">
    <property type="match status" value="1"/>
</dbReference>
<dbReference type="InterPro" id="IPR011600">
    <property type="entry name" value="Pept_C14_caspase"/>
</dbReference>
<dbReference type="PANTHER" id="PTHR22576:SF37">
    <property type="entry name" value="MUCOSA-ASSOCIATED LYMPHOID TISSUE LYMPHOMA TRANSLOCATION PROTEIN 1"/>
    <property type="match status" value="1"/>
</dbReference>
<dbReference type="SUPFAM" id="SSF52129">
    <property type="entry name" value="Caspase-like"/>
    <property type="match status" value="1"/>
</dbReference>
<reference evidence="4" key="1">
    <citation type="submission" date="2020-08" db="EMBL/GenBank/DDBJ databases">
        <title>Ramlibacter sp. GTP1 16S ribosomal RNA gene genome sequencing and assembly.</title>
        <authorList>
            <person name="Kang M."/>
        </authorList>
    </citation>
    <scope>NUCLEOTIDE SEQUENCE</scope>
    <source>
        <strain evidence="4">GTP1</strain>
    </source>
</reference>
<dbReference type="PANTHER" id="PTHR22576">
    <property type="entry name" value="MUCOSA ASSOCIATED LYMPHOID TISSUE LYMPHOMA TRANSLOCATION PROTEIN 1/PARACASPASE"/>
    <property type="match status" value="1"/>
</dbReference>
<evidence type="ECO:0000259" key="3">
    <source>
        <dbReference type="PROSITE" id="PS50208"/>
    </source>
</evidence>
<dbReference type="InterPro" id="IPR001309">
    <property type="entry name" value="Pept_C14_p20"/>
</dbReference>
<proteinExistence type="predicted"/>